<dbReference type="AlphaFoldDB" id="M5U8E5"/>
<dbReference type="Proteomes" id="UP000011885">
    <property type="component" value="Unassembled WGS sequence"/>
</dbReference>
<comment type="caution">
    <text evidence="2">The sequence shown here is derived from an EMBL/GenBank/DDBJ whole genome shotgun (WGS) entry which is preliminary data.</text>
</comment>
<evidence type="ECO:0000256" key="1">
    <source>
        <dbReference type="SAM" id="MobiDB-lite"/>
    </source>
</evidence>
<evidence type="ECO:0000313" key="3">
    <source>
        <dbReference type="Proteomes" id="UP000011885"/>
    </source>
</evidence>
<feature type="compositionally biased region" description="Basic and acidic residues" evidence="1">
    <location>
        <begin position="1"/>
        <end position="18"/>
    </location>
</feature>
<accession>M5U8E5</accession>
<dbReference type="EMBL" id="ANOH01000443">
    <property type="protein sequence ID" value="EMI52223.1"/>
    <property type="molecule type" value="Genomic_DNA"/>
</dbReference>
<name>M5U8E5_9BACT</name>
<reference evidence="2 3" key="1">
    <citation type="journal article" date="2013" name="Mar. Genomics">
        <title>Expression of sulfatases in Rhodopirellula baltica and the diversity of sulfatases in the genus Rhodopirellula.</title>
        <authorList>
            <person name="Wegner C.E."/>
            <person name="Richter-Heitmann T."/>
            <person name="Klindworth A."/>
            <person name="Klockow C."/>
            <person name="Richter M."/>
            <person name="Achstetter T."/>
            <person name="Glockner F.O."/>
            <person name="Harder J."/>
        </authorList>
    </citation>
    <scope>NUCLEOTIDE SEQUENCE [LARGE SCALE GENOMIC DNA]</scope>
    <source>
        <strain evidence="2 3">SM41</strain>
    </source>
</reference>
<evidence type="ECO:0000313" key="2">
    <source>
        <dbReference type="EMBL" id="EMI52223.1"/>
    </source>
</evidence>
<keyword evidence="3" id="KW-1185">Reference proteome</keyword>
<proteinExistence type="predicted"/>
<organism evidence="2 3">
    <name type="scientific">Rhodopirellula sallentina SM41</name>
    <dbReference type="NCBI Taxonomy" id="1263870"/>
    <lineage>
        <taxon>Bacteria</taxon>
        <taxon>Pseudomonadati</taxon>
        <taxon>Planctomycetota</taxon>
        <taxon>Planctomycetia</taxon>
        <taxon>Pirellulales</taxon>
        <taxon>Pirellulaceae</taxon>
        <taxon>Rhodopirellula</taxon>
    </lineage>
</organism>
<protein>
    <submittedName>
        <fullName evidence="2">Uncharacterized protein</fullName>
    </submittedName>
</protein>
<feature type="region of interest" description="Disordered" evidence="1">
    <location>
        <begin position="1"/>
        <end position="21"/>
    </location>
</feature>
<sequence length="44" mass="4890">MRNNRDHQSRRTAQRDDAISTQGNVLGLAQEFVANVPERNVPAG</sequence>
<gene>
    <name evidence="2" type="ORF">RSSM_06337</name>
</gene>